<accession>A0A679J930</accession>
<dbReference type="AlphaFoldDB" id="A0A679J930"/>
<keyword evidence="1" id="KW-0812">Transmembrane</keyword>
<protein>
    <submittedName>
        <fullName evidence="2">Uncharacterized protein</fullName>
    </submittedName>
</protein>
<dbReference type="RefSeq" id="WP_339090663.1">
    <property type="nucleotide sequence ID" value="NZ_LR743507.1"/>
</dbReference>
<sequence length="143" mass="15478">MEILLWIVFAVLMGSMLVVALSVVIVASRENRIYSAEAKTWQRLAQTGIPAEAEVQSLKRSEHELSRGGTQGQTVYACELALNVFDGDGGSRPAVLRTLIDEGLVPQFALVGKRVHLLRDPGDASVLAIDRARTPLEIPRAGS</sequence>
<proteinExistence type="predicted"/>
<keyword evidence="1" id="KW-1133">Transmembrane helix</keyword>
<organism evidence="2">
    <name type="scientific">Variovorax paradoxus</name>
    <dbReference type="NCBI Taxonomy" id="34073"/>
    <lineage>
        <taxon>Bacteria</taxon>
        <taxon>Pseudomonadati</taxon>
        <taxon>Pseudomonadota</taxon>
        <taxon>Betaproteobacteria</taxon>
        <taxon>Burkholderiales</taxon>
        <taxon>Comamonadaceae</taxon>
        <taxon>Variovorax</taxon>
    </lineage>
</organism>
<evidence type="ECO:0000256" key="1">
    <source>
        <dbReference type="SAM" id="Phobius"/>
    </source>
</evidence>
<name>A0A679J930_VARPD</name>
<gene>
    <name evidence="2" type="ORF">VVAX_03069</name>
</gene>
<evidence type="ECO:0000313" key="2">
    <source>
        <dbReference type="EMBL" id="CAA2105063.1"/>
    </source>
</evidence>
<keyword evidence="1" id="KW-0472">Membrane</keyword>
<feature type="transmembrane region" description="Helical" evidence="1">
    <location>
        <begin position="6"/>
        <end position="27"/>
    </location>
</feature>
<dbReference type="EMBL" id="LR743507">
    <property type="protein sequence ID" value="CAA2105063.1"/>
    <property type="molecule type" value="Genomic_DNA"/>
</dbReference>
<reference evidence="2" key="1">
    <citation type="submission" date="2019-12" db="EMBL/GenBank/DDBJ databases">
        <authorList>
            <person name="Cremers G."/>
        </authorList>
    </citation>
    <scope>NUCLEOTIDE SEQUENCE</scope>
    <source>
        <strain evidence="2">Vvax</strain>
    </source>
</reference>